<accession>A0A318TKT9</accession>
<name>A0A318TKT9_9BRAD</name>
<organism evidence="1 2">
    <name type="scientific">Rhodopseudomonas faecalis</name>
    <dbReference type="NCBI Taxonomy" id="99655"/>
    <lineage>
        <taxon>Bacteria</taxon>
        <taxon>Pseudomonadati</taxon>
        <taxon>Pseudomonadota</taxon>
        <taxon>Alphaproteobacteria</taxon>
        <taxon>Hyphomicrobiales</taxon>
        <taxon>Nitrobacteraceae</taxon>
        <taxon>Rhodopseudomonas</taxon>
    </lineage>
</organism>
<dbReference type="EMBL" id="QJTI01000001">
    <property type="protein sequence ID" value="PYF05501.1"/>
    <property type="molecule type" value="Genomic_DNA"/>
</dbReference>
<evidence type="ECO:0000313" key="2">
    <source>
        <dbReference type="Proteomes" id="UP000248148"/>
    </source>
</evidence>
<keyword evidence="2" id="KW-1185">Reference proteome</keyword>
<reference evidence="1 2" key="1">
    <citation type="submission" date="2018-06" db="EMBL/GenBank/DDBJ databases">
        <title>Genomic Encyclopedia of Archaeal and Bacterial Type Strains, Phase II (KMG-II): from individual species to whole genera.</title>
        <authorList>
            <person name="Goeker M."/>
        </authorList>
    </citation>
    <scope>NUCLEOTIDE SEQUENCE [LARGE SCALE GENOMIC DNA]</scope>
    <source>
        <strain evidence="1 2">JCM 11668</strain>
    </source>
</reference>
<evidence type="ECO:0000313" key="1">
    <source>
        <dbReference type="EMBL" id="PYF05501.1"/>
    </source>
</evidence>
<comment type="caution">
    <text evidence="1">The sequence shown here is derived from an EMBL/GenBank/DDBJ whole genome shotgun (WGS) entry which is preliminary data.</text>
</comment>
<sequence length="62" mass="6730">MQLISLQQRNLCKTPSSVHHLVIEPGGGDDHDPPPSGGLAIHLRDLRFDPPVIVDALARWAA</sequence>
<protein>
    <submittedName>
        <fullName evidence="1">Uncharacterized protein</fullName>
    </submittedName>
</protein>
<dbReference type="Proteomes" id="UP000248148">
    <property type="component" value="Unassembled WGS sequence"/>
</dbReference>
<proteinExistence type="predicted"/>
<dbReference type="AlphaFoldDB" id="A0A318TKT9"/>
<gene>
    <name evidence="1" type="ORF">BJ122_101244</name>
</gene>